<feature type="compositionally biased region" description="Basic residues" evidence="1">
    <location>
        <begin position="108"/>
        <end position="120"/>
    </location>
</feature>
<reference evidence="3 4" key="1">
    <citation type="submission" date="2024-02" db="EMBL/GenBank/DDBJ databases">
        <title>First draft genome assembly of two strains of Seiridium cardinale.</title>
        <authorList>
            <person name="Emiliani G."/>
            <person name="Scali E."/>
        </authorList>
    </citation>
    <scope>NUCLEOTIDE SEQUENCE [LARGE SCALE GENOMIC DNA]</scope>
    <source>
        <strain evidence="3 4">BM-138-000479</strain>
    </source>
</reference>
<evidence type="ECO:0000256" key="1">
    <source>
        <dbReference type="SAM" id="MobiDB-lite"/>
    </source>
</evidence>
<evidence type="ECO:0000313" key="3">
    <source>
        <dbReference type="EMBL" id="KAK9777742.1"/>
    </source>
</evidence>
<keyword evidence="2" id="KW-0812">Transmembrane</keyword>
<name>A0ABR2XVL5_9PEZI</name>
<keyword evidence="4" id="KW-1185">Reference proteome</keyword>
<keyword evidence="2" id="KW-1133">Transmembrane helix</keyword>
<accession>A0ABR2XVL5</accession>
<feature type="compositionally biased region" description="Pro residues" evidence="1">
    <location>
        <begin position="136"/>
        <end position="145"/>
    </location>
</feature>
<feature type="region of interest" description="Disordered" evidence="1">
    <location>
        <begin position="108"/>
        <end position="145"/>
    </location>
</feature>
<comment type="caution">
    <text evidence="3">The sequence shown here is derived from an EMBL/GenBank/DDBJ whole genome shotgun (WGS) entry which is preliminary data.</text>
</comment>
<dbReference type="EMBL" id="JARVKM010000019">
    <property type="protein sequence ID" value="KAK9777742.1"/>
    <property type="molecule type" value="Genomic_DNA"/>
</dbReference>
<keyword evidence="2" id="KW-0472">Membrane</keyword>
<evidence type="ECO:0000256" key="2">
    <source>
        <dbReference type="SAM" id="Phobius"/>
    </source>
</evidence>
<sequence length="145" mass="15952">MYIPQVRSLQPDHVQPPQWTIGPGRNVSYGSLRQVNFRNSWAYLVHELGQRSSILATRNAAHGPRPQKRTTSHDVDTTIGVVVGVLLAVFIIASCLFLYYYRGSIRVKKRRRQRHHRKSSSSKSSKASDGGGSAPAPAPAAPPPA</sequence>
<gene>
    <name evidence="3" type="ORF">SCAR479_05425</name>
</gene>
<dbReference type="Proteomes" id="UP001465668">
    <property type="component" value="Unassembled WGS sequence"/>
</dbReference>
<organism evidence="3 4">
    <name type="scientific">Seiridium cardinale</name>
    <dbReference type="NCBI Taxonomy" id="138064"/>
    <lineage>
        <taxon>Eukaryota</taxon>
        <taxon>Fungi</taxon>
        <taxon>Dikarya</taxon>
        <taxon>Ascomycota</taxon>
        <taxon>Pezizomycotina</taxon>
        <taxon>Sordariomycetes</taxon>
        <taxon>Xylariomycetidae</taxon>
        <taxon>Amphisphaeriales</taxon>
        <taxon>Sporocadaceae</taxon>
        <taxon>Seiridium</taxon>
    </lineage>
</organism>
<proteinExistence type="predicted"/>
<evidence type="ECO:0000313" key="4">
    <source>
        <dbReference type="Proteomes" id="UP001465668"/>
    </source>
</evidence>
<protein>
    <submittedName>
        <fullName evidence="3">Uncharacterized protein</fullName>
    </submittedName>
</protein>
<feature type="transmembrane region" description="Helical" evidence="2">
    <location>
        <begin position="79"/>
        <end position="101"/>
    </location>
</feature>